<dbReference type="InterPro" id="IPR011447">
    <property type="entry name" value="DUF1552"/>
</dbReference>
<evidence type="ECO:0000313" key="1">
    <source>
        <dbReference type="EMBL" id="ADV63741.1"/>
    </source>
</evidence>
<reference evidence="1 2" key="2">
    <citation type="journal article" date="2011" name="Stand. Genomic Sci.">
        <title>Complete genome sequence of Isosphaera pallida type strain (IS1B).</title>
        <authorList>
            <consortium name="US DOE Joint Genome Institute (JGI-PGF)"/>
            <person name="Goker M."/>
            <person name="Cleland D."/>
            <person name="Saunders E."/>
            <person name="Lapidus A."/>
            <person name="Nolan M."/>
            <person name="Lucas S."/>
            <person name="Hammon N."/>
            <person name="Deshpande S."/>
            <person name="Cheng J.F."/>
            <person name="Tapia R."/>
            <person name="Han C."/>
            <person name="Goodwin L."/>
            <person name="Pitluck S."/>
            <person name="Liolios K."/>
            <person name="Pagani I."/>
            <person name="Ivanova N."/>
            <person name="Mavromatis K."/>
            <person name="Pati A."/>
            <person name="Chen A."/>
            <person name="Palaniappan K."/>
            <person name="Land M."/>
            <person name="Hauser L."/>
            <person name="Chang Y.J."/>
            <person name="Jeffries C.D."/>
            <person name="Detter J.C."/>
            <person name="Beck B."/>
            <person name="Woyke T."/>
            <person name="Bristow J."/>
            <person name="Eisen J.A."/>
            <person name="Markowitz V."/>
            <person name="Hugenholtz P."/>
            <person name="Kyrpides N.C."/>
            <person name="Klenk H.P."/>
        </authorList>
    </citation>
    <scope>NUCLEOTIDE SEQUENCE [LARGE SCALE GENOMIC DNA]</scope>
    <source>
        <strain evidence="2">ATCC 43644 / DSM 9630 / IS1B</strain>
    </source>
</reference>
<proteinExistence type="predicted"/>
<dbReference type="PROSITE" id="PS51318">
    <property type="entry name" value="TAT"/>
    <property type="match status" value="1"/>
</dbReference>
<dbReference type="HOGENOM" id="CLU_044709_0_0_0"/>
<protein>
    <recommendedName>
        <fullName evidence="3">Secreted protein containing DUF1552</fullName>
    </recommendedName>
</protein>
<evidence type="ECO:0008006" key="3">
    <source>
        <dbReference type="Google" id="ProtNLM"/>
    </source>
</evidence>
<evidence type="ECO:0000313" key="2">
    <source>
        <dbReference type="Proteomes" id="UP000008631"/>
    </source>
</evidence>
<dbReference type="EMBL" id="CP002353">
    <property type="protein sequence ID" value="ADV63741.1"/>
    <property type="molecule type" value="Genomic_DNA"/>
</dbReference>
<dbReference type="eggNOG" id="COG2960">
    <property type="taxonomic scope" value="Bacteria"/>
</dbReference>
<keyword evidence="2" id="KW-1185">Reference proteome</keyword>
<sequence>MRSRKNTPITRRTVLRGLGATIALPWLESMSHLGSAWADTTRAARATAGGMPLRMAFLFVPNGVNLDHWRVHEEGPLTTLPRTLEPLAPFKSDLIYFTGLAQNNARPLGDGPGDHARSLATFLTGVHPKKTDGADIRAGISVDQVAAQKLGRLTRFPSLELGIERGAQSGGCDSGYSCAYSSNISWSSPTTPVAKEIDPAAVFDRLFGRGGEAELKRRQHGASILDFVNDEARRLKPRLAVADQRKLDEYLQSIREIEIRIKRGGDVPKPPKDFQKPHGKPDDTAEHIRLMFDLLAIAFQGDLTRIATFMFANEGSNKTYPAVGVNDGHHELSHHGKSPEKLEKIAKIDRFHIEGFAYLLNRLKQIKEGERSLLDNCMIVYGSGISDGDRHNHDDLPVLFAGRGGGTFRTGRHVKYPNDTPMTNLYLSMLERFGTPVDSLGDSTGTLPNLS</sequence>
<dbReference type="OrthoDB" id="9146593at2"/>
<dbReference type="Pfam" id="PF07586">
    <property type="entry name" value="HXXSHH"/>
    <property type="match status" value="1"/>
</dbReference>
<name>E8R4E6_ISOPI</name>
<accession>E8R4E6</accession>
<dbReference type="RefSeq" id="WP_013566029.1">
    <property type="nucleotide sequence ID" value="NC_014962.1"/>
</dbReference>
<dbReference type="AlphaFoldDB" id="E8R4E6"/>
<dbReference type="STRING" id="575540.Isop_3177"/>
<organism evidence="1 2">
    <name type="scientific">Isosphaera pallida (strain ATCC 43644 / DSM 9630 / IS1B)</name>
    <dbReference type="NCBI Taxonomy" id="575540"/>
    <lineage>
        <taxon>Bacteria</taxon>
        <taxon>Pseudomonadati</taxon>
        <taxon>Planctomycetota</taxon>
        <taxon>Planctomycetia</taxon>
        <taxon>Isosphaerales</taxon>
        <taxon>Isosphaeraceae</taxon>
        <taxon>Isosphaera</taxon>
    </lineage>
</organism>
<dbReference type="InParanoid" id="E8R4E6"/>
<dbReference type="KEGG" id="ipa:Isop_3177"/>
<reference key="1">
    <citation type="submission" date="2010-11" db="EMBL/GenBank/DDBJ databases">
        <title>The complete sequence of chromosome of Isophaera pallida ATCC 43644.</title>
        <authorList>
            <consortium name="US DOE Joint Genome Institute (JGI-PGF)"/>
            <person name="Lucas S."/>
            <person name="Copeland A."/>
            <person name="Lapidus A."/>
            <person name="Bruce D."/>
            <person name="Goodwin L."/>
            <person name="Pitluck S."/>
            <person name="Kyrpides N."/>
            <person name="Mavromatis K."/>
            <person name="Pagani I."/>
            <person name="Ivanova N."/>
            <person name="Saunders E."/>
            <person name="Brettin T."/>
            <person name="Detter J.C."/>
            <person name="Han C."/>
            <person name="Tapia R."/>
            <person name="Land M."/>
            <person name="Hauser L."/>
            <person name="Markowitz V."/>
            <person name="Cheng J.-F."/>
            <person name="Hugenholtz P."/>
            <person name="Woyke T."/>
            <person name="Wu D."/>
            <person name="Eisen J.A."/>
        </authorList>
    </citation>
    <scope>NUCLEOTIDE SEQUENCE</scope>
    <source>
        <strain>ATCC 43644</strain>
    </source>
</reference>
<gene>
    <name evidence="1" type="ordered locus">Isop_3177</name>
</gene>
<dbReference type="InterPro" id="IPR006311">
    <property type="entry name" value="TAT_signal"/>
</dbReference>
<dbReference type="Proteomes" id="UP000008631">
    <property type="component" value="Chromosome"/>
</dbReference>